<organism evidence="2 3">
    <name type="scientific">Oceanobacillus iheyensis (strain DSM 14371 / CIP 107618 / JCM 11309 / KCTC 3954 / HTE831)</name>
    <dbReference type="NCBI Taxonomy" id="221109"/>
    <lineage>
        <taxon>Bacteria</taxon>
        <taxon>Bacillati</taxon>
        <taxon>Bacillota</taxon>
        <taxon>Bacilli</taxon>
        <taxon>Bacillales</taxon>
        <taxon>Bacillaceae</taxon>
        <taxon>Oceanobacillus</taxon>
    </lineage>
</organism>
<feature type="transmembrane region" description="Helical" evidence="1">
    <location>
        <begin position="44"/>
        <end position="61"/>
    </location>
</feature>
<keyword evidence="3" id="KW-1185">Reference proteome</keyword>
<feature type="transmembrane region" description="Helical" evidence="1">
    <location>
        <begin position="6"/>
        <end position="23"/>
    </location>
</feature>
<evidence type="ECO:0000313" key="2">
    <source>
        <dbReference type="EMBL" id="BAC12882.1"/>
    </source>
</evidence>
<keyword evidence="1" id="KW-0812">Transmembrane</keyword>
<dbReference type="Pfam" id="PF13789">
    <property type="entry name" value="DUF4181"/>
    <property type="match status" value="1"/>
</dbReference>
<dbReference type="Proteomes" id="UP000000822">
    <property type="component" value="Chromosome"/>
</dbReference>
<reference evidence="2 3" key="1">
    <citation type="journal article" date="2001" name="FEMS Microbiol. Lett.">
        <title>Oceanobacillus iheyensis gen. nov., sp. nov., a deep-sea extremely halotolerant and alkaliphilic species isolated from a depth of 1050 m on the Iheya Ridge.</title>
        <authorList>
            <person name="Lu J."/>
            <person name="Nogi Y."/>
            <person name="Takami H."/>
        </authorList>
    </citation>
    <scope>NUCLEOTIDE SEQUENCE [LARGE SCALE GENOMIC DNA]</scope>
    <source>
        <strain evidence="3">DSM 14371 / CIP 107618 / JCM 11309 / KCTC 3954 / HTE831</strain>
    </source>
</reference>
<feature type="transmembrane region" description="Helical" evidence="1">
    <location>
        <begin position="67"/>
        <end position="84"/>
    </location>
</feature>
<sequence>MVALIIILFAILVLDQFINRKLIKKLNIKRSDLGEKYVNKLHKYGEGILYWASFIVMIIAINELPYLRILIFVGMTALFAFRTIMKWIYVRERKTYLLSAITCVLFILGSVTYGVTDYFNFI</sequence>
<name>Q8CV31_OCEIH</name>
<accession>Q8CV31</accession>
<keyword evidence="1" id="KW-1133">Transmembrane helix</keyword>
<dbReference type="RefSeq" id="WP_011065328.1">
    <property type="nucleotide sequence ID" value="NC_004193.1"/>
</dbReference>
<dbReference type="EMBL" id="BA000028">
    <property type="protein sequence ID" value="BAC12882.1"/>
    <property type="molecule type" value="Genomic_DNA"/>
</dbReference>
<reference evidence="2 3" key="2">
    <citation type="journal article" date="2002" name="Nucleic Acids Res.">
        <title>Genome sequence of Oceanobacillus iheyensis isolated from the Iheya Ridge and its unexpected adaptive capabilities to extreme environments.</title>
        <authorList>
            <person name="Takami H."/>
            <person name="Takaki Y."/>
            <person name="Uchiyama I."/>
        </authorList>
    </citation>
    <scope>NUCLEOTIDE SEQUENCE [LARGE SCALE GENOMIC DNA]</scope>
    <source>
        <strain evidence="3">DSM 14371 / CIP 107618 / JCM 11309 / KCTC 3954 / HTE831</strain>
    </source>
</reference>
<dbReference type="AlphaFoldDB" id="Q8CV31"/>
<evidence type="ECO:0008006" key="4">
    <source>
        <dbReference type="Google" id="ProtNLM"/>
    </source>
</evidence>
<proteinExistence type="predicted"/>
<dbReference type="HOGENOM" id="CLU_2024343_0_0_9"/>
<dbReference type="InterPro" id="IPR025441">
    <property type="entry name" value="DUF4181"/>
</dbReference>
<protein>
    <recommendedName>
        <fullName evidence="4">DUF4181 domain-containing protein</fullName>
    </recommendedName>
</protein>
<gene>
    <name evidence="2" type="ordered locus">OB0926</name>
</gene>
<feature type="transmembrane region" description="Helical" evidence="1">
    <location>
        <begin position="96"/>
        <end position="116"/>
    </location>
</feature>
<evidence type="ECO:0000313" key="3">
    <source>
        <dbReference type="Proteomes" id="UP000000822"/>
    </source>
</evidence>
<keyword evidence="1" id="KW-0472">Membrane</keyword>
<dbReference type="KEGG" id="oih:OB0926"/>
<dbReference type="eggNOG" id="ENOG5032ZW4">
    <property type="taxonomic scope" value="Bacteria"/>
</dbReference>
<evidence type="ECO:0000256" key="1">
    <source>
        <dbReference type="SAM" id="Phobius"/>
    </source>
</evidence>
<dbReference type="OrthoDB" id="2455559at2"/>